<dbReference type="EMBL" id="CP034171">
    <property type="protein sequence ID" value="AZI20480.1"/>
    <property type="molecule type" value="Genomic_DNA"/>
</dbReference>
<organism evidence="2 3">
    <name type="scientific">Chryseobacterium taklimakanense</name>
    <dbReference type="NCBI Taxonomy" id="536441"/>
    <lineage>
        <taxon>Bacteria</taxon>
        <taxon>Pseudomonadati</taxon>
        <taxon>Bacteroidota</taxon>
        <taxon>Flavobacteriia</taxon>
        <taxon>Flavobacteriales</taxon>
        <taxon>Weeksellaceae</taxon>
        <taxon>Chryseobacterium group</taxon>
        <taxon>Chryseobacterium</taxon>
    </lineage>
</organism>
<protein>
    <submittedName>
        <fullName evidence="2">Uncharacterized protein</fullName>
    </submittedName>
</protein>
<keyword evidence="1" id="KW-1133">Transmembrane helix</keyword>
<dbReference type="Proteomes" id="UP000282297">
    <property type="component" value="Chromosome"/>
</dbReference>
<accession>A0A3G8WH17</accession>
<proteinExistence type="predicted"/>
<gene>
    <name evidence="2" type="ORF">EIH08_06915</name>
</gene>
<keyword evidence="1" id="KW-0812">Transmembrane</keyword>
<feature type="transmembrane region" description="Helical" evidence="1">
    <location>
        <begin position="20"/>
        <end position="41"/>
    </location>
</feature>
<feature type="transmembrane region" description="Helical" evidence="1">
    <location>
        <begin position="47"/>
        <end position="68"/>
    </location>
</feature>
<sequence>MTSEQFIEKIKKEYIFDRFFNYVFAIGSLLGGFFLLYKILLTEWSKNFSLGLFIFTIILTISLMYIGVTGLMRTPNLADVDLIRRDSNVENNRNLVLEISKKLNLRLLPTENNDILKSETKNLFFEKRDLVFFINSEGIFLNIQQRNWDGPTFMGYFGTIKLKNKIIKLIKDSR</sequence>
<keyword evidence="1" id="KW-0472">Membrane</keyword>
<dbReference type="AlphaFoldDB" id="A0A3G8WH17"/>
<reference evidence="3" key="1">
    <citation type="submission" date="2018-11" db="EMBL/GenBank/DDBJ databases">
        <title>Proposal to divide the Flavobacteriaceae and reorganize its genera based on Amino Acid Identity values calculated from whole genome sequences.</title>
        <authorList>
            <person name="Nicholson A.C."/>
            <person name="Gulvik C.A."/>
            <person name="Whitney A.M."/>
            <person name="Humrighouse B.W."/>
            <person name="Bell M."/>
            <person name="Holmes B."/>
            <person name="Steigerwalt A.B."/>
            <person name="Villarma A."/>
            <person name="Sheth M."/>
            <person name="Batra D."/>
            <person name="Pryor J."/>
            <person name="Bernardet J.-F."/>
            <person name="Hugo C."/>
            <person name="Kampfer P."/>
            <person name="Newman J.D."/>
            <person name="McQuiston J.R."/>
        </authorList>
    </citation>
    <scope>NUCLEOTIDE SEQUENCE [LARGE SCALE GENOMIC DNA]</scope>
    <source>
        <strain evidence="3">H4753</strain>
    </source>
</reference>
<evidence type="ECO:0000313" key="3">
    <source>
        <dbReference type="Proteomes" id="UP000282297"/>
    </source>
</evidence>
<dbReference type="RefSeq" id="WP_124784681.1">
    <property type="nucleotide sequence ID" value="NZ_CP034171.1"/>
</dbReference>
<evidence type="ECO:0000256" key="1">
    <source>
        <dbReference type="SAM" id="Phobius"/>
    </source>
</evidence>
<evidence type="ECO:0000313" key="2">
    <source>
        <dbReference type="EMBL" id="AZI20480.1"/>
    </source>
</evidence>
<name>A0A3G8WH17_9FLAO</name>